<accession>A0ABT9A1X7</accession>
<evidence type="ECO:0000256" key="2">
    <source>
        <dbReference type="ARBA" id="ARBA00012135"/>
    </source>
</evidence>
<comment type="caution">
    <text evidence="5">The sequence shown here is derived from an EMBL/GenBank/DDBJ whole genome shotgun (WGS) entry which is preliminary data.</text>
</comment>
<proteinExistence type="predicted"/>
<organism evidence="5 6">
    <name type="scientific">Sphingomonas immobilis</name>
    <dbReference type="NCBI Taxonomy" id="3063997"/>
    <lineage>
        <taxon>Bacteria</taxon>
        <taxon>Pseudomonadati</taxon>
        <taxon>Pseudomonadota</taxon>
        <taxon>Alphaproteobacteria</taxon>
        <taxon>Sphingomonadales</taxon>
        <taxon>Sphingomonadaceae</taxon>
        <taxon>Sphingomonas</taxon>
    </lineage>
</organism>
<dbReference type="Pfam" id="PF08543">
    <property type="entry name" value="Phos_pyr_kin"/>
    <property type="match status" value="2"/>
</dbReference>
<keyword evidence="6" id="KW-1185">Reference proteome</keyword>
<reference evidence="5" key="1">
    <citation type="submission" date="2023-07" db="EMBL/GenBank/DDBJ databases">
        <authorList>
            <person name="Kim M.K."/>
        </authorList>
    </citation>
    <scope>NUCLEOTIDE SEQUENCE</scope>
    <source>
        <strain evidence="5">CA1-15</strain>
    </source>
</reference>
<evidence type="ECO:0000313" key="5">
    <source>
        <dbReference type="EMBL" id="MDO7843837.1"/>
    </source>
</evidence>
<dbReference type="InterPro" id="IPR029056">
    <property type="entry name" value="Ribokinase-like"/>
</dbReference>
<feature type="domain" description="Pyridoxamine kinase/Phosphomethylpyrimidine kinase" evidence="4">
    <location>
        <begin position="12"/>
        <end position="94"/>
    </location>
</feature>
<feature type="region of interest" description="Disordered" evidence="3">
    <location>
        <begin position="99"/>
        <end position="125"/>
    </location>
</feature>
<dbReference type="Proteomes" id="UP001176468">
    <property type="component" value="Unassembled WGS sequence"/>
</dbReference>
<dbReference type="PANTHER" id="PTHR20858">
    <property type="entry name" value="PHOSPHOMETHYLPYRIMIDINE KINASE"/>
    <property type="match status" value="1"/>
</dbReference>
<keyword evidence="5" id="KW-0418">Kinase</keyword>
<evidence type="ECO:0000256" key="3">
    <source>
        <dbReference type="SAM" id="MobiDB-lite"/>
    </source>
</evidence>
<dbReference type="PANTHER" id="PTHR20858:SF17">
    <property type="entry name" value="HYDROXYMETHYLPYRIMIDINE_PHOSPHOMETHYLPYRIMIDINE KINASE THI20-RELATED"/>
    <property type="match status" value="1"/>
</dbReference>
<dbReference type="GO" id="GO:0016301">
    <property type="term" value="F:kinase activity"/>
    <property type="evidence" value="ECO:0007669"/>
    <property type="project" value="UniProtKB-KW"/>
</dbReference>
<dbReference type="Gene3D" id="3.40.1190.20">
    <property type="match status" value="1"/>
</dbReference>
<keyword evidence="5" id="KW-0808">Transferase</keyword>
<evidence type="ECO:0000313" key="6">
    <source>
        <dbReference type="Proteomes" id="UP001176468"/>
    </source>
</evidence>
<protein>
    <recommendedName>
        <fullName evidence="2">hydroxymethylpyrimidine kinase</fullName>
        <ecNumber evidence="2">2.7.1.49</ecNumber>
    </recommendedName>
</protein>
<dbReference type="InterPro" id="IPR013749">
    <property type="entry name" value="PM/HMP-P_kinase-1"/>
</dbReference>
<dbReference type="EC" id="2.7.1.49" evidence="2"/>
<feature type="domain" description="Pyridoxamine kinase/Phosphomethylpyrimidine kinase" evidence="4">
    <location>
        <begin position="134"/>
        <end position="310"/>
    </location>
</feature>
<evidence type="ECO:0000259" key="4">
    <source>
        <dbReference type="Pfam" id="PF08543"/>
    </source>
</evidence>
<comment type="pathway">
    <text evidence="1">Cofactor biosynthesis; thiamine diphosphate biosynthesis.</text>
</comment>
<dbReference type="InterPro" id="IPR004399">
    <property type="entry name" value="HMP/HMP-P_kinase_dom"/>
</dbReference>
<dbReference type="EMBL" id="JAUQSZ010000012">
    <property type="protein sequence ID" value="MDO7843837.1"/>
    <property type="molecule type" value="Genomic_DNA"/>
</dbReference>
<gene>
    <name evidence="5" type="ORF">Q5H94_16005</name>
</gene>
<name>A0ABT9A1X7_9SPHN</name>
<dbReference type="RefSeq" id="WP_304562298.1">
    <property type="nucleotide sequence ID" value="NZ_JAUQSZ010000012.1"/>
</dbReference>
<sequence length="327" mass="33172">MIPRILIVAGSDSGGGAGIQADIKTVTMLGGHAMTAITALTAQNTTGVQGVMPVPADFVVRQMRSCIDDIGVDAVKIGMIGSAETAHAVADVLEGLLSSPSPSGEGSGVGEISPRPSLAAFPTPTPPLKGRGFSVPVVFDPVMISTSGSVLADADTIAAFDRLMRLATLVTPNLPELEALVESLFPVRPERVEGLLFSSDAEKNSASTGSARTGEYLARATGAALLVKGGHGEGDTLTDRLVTADGEIAHWSNPRIDTRHTHGTGCTLASAIATGLGAGLPLVDAIERGIAFVRAALAHAPGLGAGHGPMGHALGLAPFDSLKNRDA</sequence>
<evidence type="ECO:0000256" key="1">
    <source>
        <dbReference type="ARBA" id="ARBA00004948"/>
    </source>
</evidence>
<dbReference type="CDD" id="cd01169">
    <property type="entry name" value="HMPP_kinase"/>
    <property type="match status" value="1"/>
</dbReference>
<dbReference type="SUPFAM" id="SSF53613">
    <property type="entry name" value="Ribokinase-like"/>
    <property type="match status" value="1"/>
</dbReference>